<feature type="non-terminal residue" evidence="1">
    <location>
        <position position="1"/>
    </location>
</feature>
<evidence type="ECO:0000313" key="1">
    <source>
        <dbReference type="EMBL" id="CAE7888735.1"/>
    </source>
</evidence>
<organism evidence="1 2">
    <name type="scientific">Symbiodinium necroappetens</name>
    <dbReference type="NCBI Taxonomy" id="1628268"/>
    <lineage>
        <taxon>Eukaryota</taxon>
        <taxon>Sar</taxon>
        <taxon>Alveolata</taxon>
        <taxon>Dinophyceae</taxon>
        <taxon>Suessiales</taxon>
        <taxon>Symbiodiniaceae</taxon>
        <taxon>Symbiodinium</taxon>
    </lineage>
</organism>
<feature type="non-terminal residue" evidence="1">
    <location>
        <position position="77"/>
    </location>
</feature>
<dbReference type="AlphaFoldDB" id="A0A813B0V4"/>
<protein>
    <submittedName>
        <fullName evidence="1">NUDT8 protein</fullName>
    </submittedName>
</protein>
<evidence type="ECO:0000313" key="2">
    <source>
        <dbReference type="Proteomes" id="UP000601435"/>
    </source>
</evidence>
<accession>A0A813B0V4</accession>
<dbReference type="EMBL" id="CAJNJA010066341">
    <property type="protein sequence ID" value="CAE7888735.1"/>
    <property type="molecule type" value="Genomic_DNA"/>
</dbReference>
<keyword evidence="2" id="KW-1185">Reference proteome</keyword>
<sequence length="77" mass="8574">VLDVESQIAGAVMRAREQSSDANDICEELCRKDPGPAFVRQKVVQASLHASVADLRATSAERFQRRMELEMQQSALQ</sequence>
<comment type="caution">
    <text evidence="1">The sequence shown here is derived from an EMBL/GenBank/DDBJ whole genome shotgun (WGS) entry which is preliminary data.</text>
</comment>
<proteinExistence type="predicted"/>
<reference evidence="1" key="1">
    <citation type="submission" date="2021-02" db="EMBL/GenBank/DDBJ databases">
        <authorList>
            <person name="Dougan E. K."/>
            <person name="Rhodes N."/>
            <person name="Thang M."/>
            <person name="Chan C."/>
        </authorList>
    </citation>
    <scope>NUCLEOTIDE SEQUENCE</scope>
</reference>
<dbReference type="Proteomes" id="UP000601435">
    <property type="component" value="Unassembled WGS sequence"/>
</dbReference>
<gene>
    <name evidence="1" type="primary">NUDT8</name>
    <name evidence="1" type="ORF">SNEC2469_LOCUS29458</name>
</gene>
<name>A0A813B0V4_9DINO</name>